<feature type="signal peptide" evidence="7">
    <location>
        <begin position="1"/>
        <end position="19"/>
    </location>
</feature>
<comment type="cofactor">
    <cofactor evidence="1">
        <name>Co(2+)</name>
        <dbReference type="ChEBI" id="CHEBI:48828"/>
    </cofactor>
</comment>
<organism evidence="9 10">
    <name type="scientific">Microdochium bolleyi</name>
    <dbReference type="NCBI Taxonomy" id="196109"/>
    <lineage>
        <taxon>Eukaryota</taxon>
        <taxon>Fungi</taxon>
        <taxon>Dikarya</taxon>
        <taxon>Ascomycota</taxon>
        <taxon>Pezizomycotina</taxon>
        <taxon>Sordariomycetes</taxon>
        <taxon>Xylariomycetidae</taxon>
        <taxon>Xylariales</taxon>
        <taxon>Microdochiaceae</taxon>
        <taxon>Microdochium</taxon>
    </lineage>
</organism>
<protein>
    <recommendedName>
        <fullName evidence="8">NodB homology domain-containing protein</fullName>
    </recommendedName>
</protein>
<evidence type="ECO:0000256" key="3">
    <source>
        <dbReference type="ARBA" id="ARBA00022729"/>
    </source>
</evidence>
<evidence type="ECO:0000259" key="8">
    <source>
        <dbReference type="PROSITE" id="PS51677"/>
    </source>
</evidence>
<evidence type="ECO:0000313" key="9">
    <source>
        <dbReference type="EMBL" id="KXJ88922.1"/>
    </source>
</evidence>
<dbReference type="InParanoid" id="A0A136IVH5"/>
<keyword evidence="6" id="KW-0170">Cobalt</keyword>
<dbReference type="GO" id="GO:0016810">
    <property type="term" value="F:hydrolase activity, acting on carbon-nitrogen (but not peptide) bonds"/>
    <property type="evidence" value="ECO:0007669"/>
    <property type="project" value="InterPro"/>
</dbReference>
<evidence type="ECO:0000256" key="5">
    <source>
        <dbReference type="ARBA" id="ARBA00023277"/>
    </source>
</evidence>
<reference evidence="10" key="1">
    <citation type="submission" date="2016-02" db="EMBL/GenBank/DDBJ databases">
        <title>Draft genome sequence of Microdochium bolleyi, a fungal endophyte of beachgrass.</title>
        <authorList>
            <consortium name="DOE Joint Genome Institute"/>
            <person name="David A.S."/>
            <person name="May G."/>
            <person name="Haridas S."/>
            <person name="Lim J."/>
            <person name="Wang M."/>
            <person name="Labutti K."/>
            <person name="Lipzen A."/>
            <person name="Barry K."/>
            <person name="Grigoriev I.V."/>
        </authorList>
    </citation>
    <scope>NUCLEOTIDE SEQUENCE [LARGE SCALE GENOMIC DNA]</scope>
    <source>
        <strain evidence="10">J235TASD1</strain>
    </source>
</reference>
<gene>
    <name evidence="9" type="ORF">Micbo1qcDRAFT_214129</name>
</gene>
<evidence type="ECO:0000256" key="2">
    <source>
        <dbReference type="ARBA" id="ARBA00022723"/>
    </source>
</evidence>
<feature type="chain" id="PRO_5007293167" description="NodB homology domain-containing protein" evidence="7">
    <location>
        <begin position="20"/>
        <end position="285"/>
    </location>
</feature>
<keyword evidence="3 7" id="KW-0732">Signal</keyword>
<dbReference type="Pfam" id="PF01522">
    <property type="entry name" value="Polysacc_deac_1"/>
    <property type="match status" value="1"/>
</dbReference>
<dbReference type="Gene3D" id="3.20.20.370">
    <property type="entry name" value="Glycoside hydrolase/deacetylase"/>
    <property type="match status" value="1"/>
</dbReference>
<evidence type="ECO:0000256" key="6">
    <source>
        <dbReference type="ARBA" id="ARBA00023285"/>
    </source>
</evidence>
<evidence type="ECO:0000313" key="10">
    <source>
        <dbReference type="Proteomes" id="UP000070501"/>
    </source>
</evidence>
<dbReference type="FunCoup" id="A0A136IVH5">
    <property type="interactions" value="43"/>
</dbReference>
<dbReference type="GO" id="GO:0046872">
    <property type="term" value="F:metal ion binding"/>
    <property type="evidence" value="ECO:0007669"/>
    <property type="project" value="UniProtKB-KW"/>
</dbReference>
<evidence type="ECO:0000256" key="4">
    <source>
        <dbReference type="ARBA" id="ARBA00022801"/>
    </source>
</evidence>
<evidence type="ECO:0000256" key="1">
    <source>
        <dbReference type="ARBA" id="ARBA00001941"/>
    </source>
</evidence>
<dbReference type="SUPFAM" id="SSF88713">
    <property type="entry name" value="Glycoside hydrolase/deacetylase"/>
    <property type="match status" value="1"/>
</dbReference>
<dbReference type="AlphaFoldDB" id="A0A136IVH5"/>
<dbReference type="EMBL" id="KQ964257">
    <property type="protein sequence ID" value="KXJ88922.1"/>
    <property type="molecule type" value="Genomic_DNA"/>
</dbReference>
<evidence type="ECO:0000256" key="7">
    <source>
        <dbReference type="SAM" id="SignalP"/>
    </source>
</evidence>
<keyword evidence="4" id="KW-0378">Hydrolase</keyword>
<keyword evidence="2" id="KW-0479">Metal-binding</keyword>
<name>A0A136IVH5_9PEZI</name>
<dbReference type="PANTHER" id="PTHR46471:SF6">
    <property type="entry name" value="GLYCOSYL HYDROLASE"/>
    <property type="match status" value="1"/>
</dbReference>
<sequence length="285" mass="31779">MKTTILSLSAVAGLCGVFAQPISDSPAQPPDQTLELDTRNVGTFFNFRKDNSTISSVPYGELIENCADEGQIAVTLDDGPSQYTKRVLEEFSKYEKDGFKATFFVTGGNMCPITDTECTDIMRSAVKAGHQIASHTWRHEDLDAASTEGRAETMDKNKEALAKALDMDGRAPTYMRPPYGACSEGSGCLRDLGDMGYHVVNWNIDTADWQHCDEEDRCQTSVELFDAQFDGESKTGYNVLTHDIKEYTASVLIPHILRRAKEANYKVVTVGECLNDPKENWYKRW</sequence>
<dbReference type="OrthoDB" id="407355at2759"/>
<keyword evidence="5" id="KW-0119">Carbohydrate metabolism</keyword>
<keyword evidence="10" id="KW-1185">Reference proteome</keyword>
<dbReference type="Proteomes" id="UP000070501">
    <property type="component" value="Unassembled WGS sequence"/>
</dbReference>
<dbReference type="PROSITE" id="PS51677">
    <property type="entry name" value="NODB"/>
    <property type="match status" value="1"/>
</dbReference>
<feature type="domain" description="NodB homology" evidence="8">
    <location>
        <begin position="70"/>
        <end position="268"/>
    </location>
</feature>
<dbReference type="PANTHER" id="PTHR46471">
    <property type="entry name" value="CHITIN DEACETYLASE"/>
    <property type="match status" value="1"/>
</dbReference>
<dbReference type="STRING" id="196109.A0A136IVH5"/>
<proteinExistence type="predicted"/>
<dbReference type="GO" id="GO:0005975">
    <property type="term" value="P:carbohydrate metabolic process"/>
    <property type="evidence" value="ECO:0007669"/>
    <property type="project" value="InterPro"/>
</dbReference>
<dbReference type="InterPro" id="IPR011330">
    <property type="entry name" value="Glyco_hydro/deAcase_b/a-brl"/>
</dbReference>
<accession>A0A136IVH5</accession>
<dbReference type="InterPro" id="IPR002509">
    <property type="entry name" value="NODB_dom"/>
</dbReference>